<accession>A0A151N6F5</accession>
<dbReference type="eggNOG" id="ENOG502QVH7">
    <property type="taxonomic scope" value="Eukaryota"/>
</dbReference>
<evidence type="ECO:0000256" key="7">
    <source>
        <dbReference type="ARBA" id="ARBA00023136"/>
    </source>
</evidence>
<reference evidence="12 13" key="1">
    <citation type="journal article" date="2012" name="Genome Biol.">
        <title>Sequencing three crocodilian genomes to illuminate the evolution of archosaurs and amniotes.</title>
        <authorList>
            <person name="St John J.A."/>
            <person name="Braun E.L."/>
            <person name="Isberg S.R."/>
            <person name="Miles L.G."/>
            <person name="Chong A.Y."/>
            <person name="Gongora J."/>
            <person name="Dalzell P."/>
            <person name="Moran C."/>
            <person name="Bed'hom B."/>
            <person name="Abzhanov A."/>
            <person name="Burgess S.C."/>
            <person name="Cooksey A.M."/>
            <person name="Castoe T.A."/>
            <person name="Crawford N.G."/>
            <person name="Densmore L.D."/>
            <person name="Drew J.C."/>
            <person name="Edwards S.V."/>
            <person name="Faircloth B.C."/>
            <person name="Fujita M.K."/>
            <person name="Greenwold M.J."/>
            <person name="Hoffmann F.G."/>
            <person name="Howard J.M."/>
            <person name="Iguchi T."/>
            <person name="Janes D.E."/>
            <person name="Khan S.Y."/>
            <person name="Kohno S."/>
            <person name="de Koning A.J."/>
            <person name="Lance S.L."/>
            <person name="McCarthy F.M."/>
            <person name="McCormack J.E."/>
            <person name="Merchant M.E."/>
            <person name="Peterson D.G."/>
            <person name="Pollock D.D."/>
            <person name="Pourmand N."/>
            <person name="Raney B.J."/>
            <person name="Roessler K.A."/>
            <person name="Sanford J.R."/>
            <person name="Sawyer R.H."/>
            <person name="Schmidt C.J."/>
            <person name="Triplett E.W."/>
            <person name="Tuberville T.D."/>
            <person name="Venegas-Anaya M."/>
            <person name="Howard J.T."/>
            <person name="Jarvis E.D."/>
            <person name="Guillette L.J.Jr."/>
            <person name="Glenn T.C."/>
            <person name="Green R.E."/>
            <person name="Ray D.A."/>
        </authorList>
    </citation>
    <scope>NUCLEOTIDE SEQUENCE [LARGE SCALE GENOMIC DNA]</scope>
    <source>
        <strain evidence="12">KSC_2009_1</strain>
    </source>
</reference>
<proteinExistence type="inferred from homology"/>
<gene>
    <name evidence="12" type="ORF">Y1Q_0000388</name>
</gene>
<dbReference type="CDD" id="cd15225">
    <property type="entry name" value="7tmA_OR10A-like"/>
    <property type="match status" value="1"/>
</dbReference>
<evidence type="ECO:0000256" key="3">
    <source>
        <dbReference type="ARBA" id="ARBA00022606"/>
    </source>
</evidence>
<evidence type="ECO:0000256" key="10">
    <source>
        <dbReference type="RuleBase" id="RU363047"/>
    </source>
</evidence>
<dbReference type="PANTHER" id="PTHR26453">
    <property type="entry name" value="OLFACTORY RECEPTOR"/>
    <property type="match status" value="1"/>
</dbReference>
<comment type="caution">
    <text evidence="12">The sequence shown here is derived from an EMBL/GenBank/DDBJ whole genome shotgun (WGS) entry which is preliminary data.</text>
</comment>
<feature type="transmembrane region" description="Helical" evidence="10">
    <location>
        <begin position="101"/>
        <end position="122"/>
    </location>
</feature>
<keyword evidence="3 10" id="KW-0716">Sensory transduction</keyword>
<dbReference type="PRINTS" id="PR00237">
    <property type="entry name" value="GPCRRHODOPSN"/>
</dbReference>
<dbReference type="AlphaFoldDB" id="A0A151N6F5"/>
<dbReference type="GO" id="GO:0004984">
    <property type="term" value="F:olfactory receptor activity"/>
    <property type="evidence" value="ECO:0007669"/>
    <property type="project" value="InterPro"/>
</dbReference>
<feature type="transmembrane region" description="Helical" evidence="10">
    <location>
        <begin position="238"/>
        <end position="266"/>
    </location>
</feature>
<keyword evidence="5 10" id="KW-0552">Olfaction</keyword>
<dbReference type="PRINTS" id="PR00245">
    <property type="entry name" value="OLFACTORYR"/>
</dbReference>
<dbReference type="InterPro" id="IPR000725">
    <property type="entry name" value="Olfact_rcpt"/>
</dbReference>
<comment type="similarity">
    <text evidence="9">Belongs to the G-protein coupled receptor 1 family.</text>
</comment>
<evidence type="ECO:0000256" key="2">
    <source>
        <dbReference type="ARBA" id="ARBA00022475"/>
    </source>
</evidence>
<comment type="subcellular location">
    <subcellularLocation>
        <location evidence="1 10">Cell membrane</location>
        <topology evidence="1 10">Multi-pass membrane protein</topology>
    </subcellularLocation>
</comment>
<feature type="transmembrane region" description="Helical" evidence="10">
    <location>
        <begin position="313"/>
        <end position="332"/>
    </location>
</feature>
<keyword evidence="7 10" id="KW-0472">Membrane</keyword>
<keyword evidence="13" id="KW-1185">Reference proteome</keyword>
<evidence type="ECO:0000313" key="13">
    <source>
        <dbReference type="Proteomes" id="UP000050525"/>
    </source>
</evidence>
<dbReference type="Pfam" id="PF13853">
    <property type="entry name" value="7tm_4"/>
    <property type="match status" value="1"/>
</dbReference>
<dbReference type="EMBL" id="AKHW03003945">
    <property type="protein sequence ID" value="KYO32321.1"/>
    <property type="molecule type" value="Genomic_DNA"/>
</dbReference>
<feature type="transmembrane region" description="Helical" evidence="10">
    <location>
        <begin position="65"/>
        <end position="89"/>
    </location>
</feature>
<keyword evidence="2 10" id="KW-1003">Cell membrane</keyword>
<keyword evidence="8 9" id="KW-0807">Transducer</keyword>
<dbReference type="FunFam" id="1.20.1070.10:FF:000001">
    <property type="entry name" value="Olfactory receptor"/>
    <property type="match status" value="1"/>
</dbReference>
<keyword evidence="9" id="KW-0297">G-protein coupled receptor</keyword>
<dbReference type="GO" id="GO:0005886">
    <property type="term" value="C:plasma membrane"/>
    <property type="evidence" value="ECO:0007669"/>
    <property type="project" value="UniProtKB-SubCell"/>
</dbReference>
<keyword evidence="4 9" id="KW-0812">Transmembrane</keyword>
<evidence type="ECO:0000256" key="4">
    <source>
        <dbReference type="ARBA" id="ARBA00022692"/>
    </source>
</evidence>
<dbReference type="SUPFAM" id="SSF81321">
    <property type="entry name" value="Family A G protein-coupled receptor-like"/>
    <property type="match status" value="1"/>
</dbReference>
<dbReference type="GO" id="GO:0004930">
    <property type="term" value="F:G protein-coupled receptor activity"/>
    <property type="evidence" value="ECO:0007669"/>
    <property type="project" value="UniProtKB-KW"/>
</dbReference>
<evidence type="ECO:0000256" key="8">
    <source>
        <dbReference type="ARBA" id="ARBA00023224"/>
    </source>
</evidence>
<feature type="transmembrane region" description="Helical" evidence="10">
    <location>
        <begin position="278"/>
        <end position="301"/>
    </location>
</feature>
<keyword evidence="6 10" id="KW-1133">Transmembrane helix</keyword>
<evidence type="ECO:0000256" key="5">
    <source>
        <dbReference type="ARBA" id="ARBA00022725"/>
    </source>
</evidence>
<protein>
    <recommendedName>
        <fullName evidence="10">Olfactory receptor</fullName>
    </recommendedName>
</protein>
<dbReference type="PROSITE" id="PS50262">
    <property type="entry name" value="G_PROTEIN_RECEP_F1_2"/>
    <property type="match status" value="1"/>
</dbReference>
<organism evidence="12 13">
    <name type="scientific">Alligator mississippiensis</name>
    <name type="common">American alligator</name>
    <dbReference type="NCBI Taxonomy" id="8496"/>
    <lineage>
        <taxon>Eukaryota</taxon>
        <taxon>Metazoa</taxon>
        <taxon>Chordata</taxon>
        <taxon>Craniata</taxon>
        <taxon>Vertebrata</taxon>
        <taxon>Euteleostomi</taxon>
        <taxon>Archelosauria</taxon>
        <taxon>Archosauria</taxon>
        <taxon>Crocodylia</taxon>
        <taxon>Alligatoridae</taxon>
        <taxon>Alligatorinae</taxon>
        <taxon>Alligator</taxon>
    </lineage>
</organism>
<dbReference type="Proteomes" id="UP000050525">
    <property type="component" value="Unassembled WGS sequence"/>
</dbReference>
<evidence type="ECO:0000259" key="11">
    <source>
        <dbReference type="PROSITE" id="PS50262"/>
    </source>
</evidence>
<dbReference type="InterPro" id="IPR017452">
    <property type="entry name" value="GPCR_Rhodpsn_7TM"/>
</dbReference>
<dbReference type="Gene3D" id="1.20.1070.10">
    <property type="entry name" value="Rhodopsin 7-helix transmembrane proteins"/>
    <property type="match status" value="1"/>
</dbReference>
<evidence type="ECO:0000256" key="9">
    <source>
        <dbReference type="RuleBase" id="RU000688"/>
    </source>
</evidence>
<keyword evidence="9" id="KW-0675">Receptor</keyword>
<dbReference type="PROSITE" id="PS00237">
    <property type="entry name" value="G_PROTEIN_RECEP_F1_1"/>
    <property type="match status" value="1"/>
</dbReference>
<name>A0A151N6F5_ALLMI</name>
<feature type="transmembrane region" description="Helical" evidence="10">
    <location>
        <begin position="180"/>
        <end position="204"/>
    </location>
</feature>
<evidence type="ECO:0000256" key="6">
    <source>
        <dbReference type="ARBA" id="ARBA00022989"/>
    </source>
</evidence>
<evidence type="ECO:0000256" key="1">
    <source>
        <dbReference type="ARBA" id="ARBA00004651"/>
    </source>
</evidence>
<feature type="domain" description="G-protein coupled receptors family 1 profile" evidence="11">
    <location>
        <begin position="81"/>
        <end position="330"/>
    </location>
</feature>
<evidence type="ECO:0000313" key="12">
    <source>
        <dbReference type="EMBL" id="KYO32321.1"/>
    </source>
</evidence>
<sequence>MAENSGKSCPTEIQLVEDQACAGILNEQVPLTPRTQPQVSMRWGNDTSLNEFILVGFSLRPQLRYVLFATFFLIYMFILIANMLIMMAIRLDNALHTPMYFFLFILSISETCYTFVIIPNMLATLLSGGKPISLVGCALQMYFFMSLAETNCGLLAVMGYDRYMAICHPLHYTVLMNPRVCAQLVSVCFFSSFLFSVVTVYLIFQLPYCGPNRIDHFFCDSAPVLQLACTDSSIPESIVFLAAICFIVTALLLILISYIFIINAILKISSAQGQRKAFSTCAAHLTVVVVHYGCAAIIYLRPKSARSLEQDKLITVSYTVFTPLLNPMMYSLRNKEMRLALQRTMTRMFCPQEA</sequence>
<feature type="transmembrane region" description="Helical" evidence="10">
    <location>
        <begin position="142"/>
        <end position="160"/>
    </location>
</feature>
<dbReference type="InterPro" id="IPR000276">
    <property type="entry name" value="GPCR_Rhodpsn"/>
</dbReference>